<comment type="caution">
    <text evidence="3">The sequence shown here is derived from an EMBL/GenBank/DDBJ whole genome shotgun (WGS) entry which is preliminary data.</text>
</comment>
<dbReference type="InterPro" id="IPR001296">
    <property type="entry name" value="Glyco_trans_1"/>
</dbReference>
<protein>
    <submittedName>
        <fullName evidence="3">Glycosyltransferase involved in cell wall biosynthesis</fullName>
    </submittedName>
</protein>
<reference evidence="3 4" key="1">
    <citation type="submission" date="2018-04" db="EMBL/GenBank/DDBJ databases">
        <title>Genomic Encyclopedia of Archaeal and Bacterial Type Strains, Phase II (KMG-II): from individual species to whole genera.</title>
        <authorList>
            <person name="Goeker M."/>
        </authorList>
    </citation>
    <scope>NUCLEOTIDE SEQUENCE [LARGE SCALE GENOMIC DNA]</scope>
    <source>
        <strain evidence="3 4">DSM 26809</strain>
    </source>
</reference>
<dbReference type="RefSeq" id="WP_107827282.1">
    <property type="nucleotide sequence ID" value="NZ_CP160205.1"/>
</dbReference>
<organism evidence="3 4">
    <name type="scientific">Mucilaginibacter yixingensis</name>
    <dbReference type="NCBI Taxonomy" id="1295612"/>
    <lineage>
        <taxon>Bacteria</taxon>
        <taxon>Pseudomonadati</taxon>
        <taxon>Bacteroidota</taxon>
        <taxon>Sphingobacteriia</taxon>
        <taxon>Sphingobacteriales</taxon>
        <taxon>Sphingobacteriaceae</taxon>
        <taxon>Mucilaginibacter</taxon>
    </lineage>
</organism>
<dbReference type="Pfam" id="PF00534">
    <property type="entry name" value="Glycos_transf_1"/>
    <property type="match status" value="1"/>
</dbReference>
<dbReference type="OrthoDB" id="9790710at2"/>
<dbReference type="AlphaFoldDB" id="A0A2T5JC48"/>
<evidence type="ECO:0000259" key="2">
    <source>
        <dbReference type="Pfam" id="PF00534"/>
    </source>
</evidence>
<sequence>MKLLHVIASMNPTSGGPCQGIRSSDAEMHLYGVQREIVSLDSPDNAFLGMDDFPIYALGPVKTAWQYSPKLLPWLIEHLCNFDVVIINGLWLYSSYAAWKAMRIVKRQIAKKNDGRKLPKIYVMPHGMLDPYFQRAADRRLKAVRNLIYWELIEKYVVNDADGLLFTCEMEMVLARETFKGYRPKKEINVGYGIKPPPEYNDAMRTDFLEKCPEVENEPYLLFLSRIHEKKGVDLLIDAYARLIATGYQLPKLVIAGPGLVSSFGKKVHQMAYSNPQLQDKVYFPGMLYGNAKWGALYCSDAFILPSHQENFGIAVVEALACAKPVLISNQINIYMEIEAGGGGIIADDTIGGTIQMLKRWLELSADQRREAGNKALRIFNDNFHITSSSIAFTNAIK</sequence>
<evidence type="ECO:0000313" key="4">
    <source>
        <dbReference type="Proteomes" id="UP000244168"/>
    </source>
</evidence>
<dbReference type="Gene3D" id="3.40.50.2000">
    <property type="entry name" value="Glycogen Phosphorylase B"/>
    <property type="match status" value="2"/>
</dbReference>
<keyword evidence="1 3" id="KW-0808">Transferase</keyword>
<accession>A0A2T5JC48</accession>
<dbReference type="EMBL" id="QAOQ01000002">
    <property type="protein sequence ID" value="PTQ99347.1"/>
    <property type="molecule type" value="Genomic_DNA"/>
</dbReference>
<name>A0A2T5JC48_9SPHI</name>
<evidence type="ECO:0000313" key="3">
    <source>
        <dbReference type="EMBL" id="PTQ99347.1"/>
    </source>
</evidence>
<dbReference type="Proteomes" id="UP000244168">
    <property type="component" value="Unassembled WGS sequence"/>
</dbReference>
<feature type="domain" description="Glycosyl transferase family 1" evidence="2">
    <location>
        <begin position="209"/>
        <end position="375"/>
    </location>
</feature>
<proteinExistence type="predicted"/>
<dbReference type="GO" id="GO:0009103">
    <property type="term" value="P:lipopolysaccharide biosynthetic process"/>
    <property type="evidence" value="ECO:0007669"/>
    <property type="project" value="TreeGrafter"/>
</dbReference>
<evidence type="ECO:0000256" key="1">
    <source>
        <dbReference type="ARBA" id="ARBA00022679"/>
    </source>
</evidence>
<keyword evidence="4" id="KW-1185">Reference proteome</keyword>
<dbReference type="GO" id="GO:0016757">
    <property type="term" value="F:glycosyltransferase activity"/>
    <property type="evidence" value="ECO:0007669"/>
    <property type="project" value="InterPro"/>
</dbReference>
<dbReference type="PANTHER" id="PTHR46401:SF2">
    <property type="entry name" value="GLYCOSYLTRANSFERASE WBBK-RELATED"/>
    <property type="match status" value="1"/>
</dbReference>
<dbReference type="PANTHER" id="PTHR46401">
    <property type="entry name" value="GLYCOSYLTRANSFERASE WBBK-RELATED"/>
    <property type="match status" value="1"/>
</dbReference>
<gene>
    <name evidence="3" type="ORF">C8P68_102163</name>
</gene>
<dbReference type="SUPFAM" id="SSF53756">
    <property type="entry name" value="UDP-Glycosyltransferase/glycogen phosphorylase"/>
    <property type="match status" value="1"/>
</dbReference>